<organism evidence="3 4">
    <name type="scientific">Parafannyhessea umbonata</name>
    <dbReference type="NCBI Taxonomy" id="604330"/>
    <lineage>
        <taxon>Bacteria</taxon>
        <taxon>Bacillati</taxon>
        <taxon>Actinomycetota</taxon>
        <taxon>Coriobacteriia</taxon>
        <taxon>Coriobacteriales</taxon>
        <taxon>Atopobiaceae</taxon>
        <taxon>Parafannyhessea</taxon>
    </lineage>
</organism>
<reference evidence="4" key="1">
    <citation type="submission" date="2016-10" db="EMBL/GenBank/DDBJ databases">
        <authorList>
            <person name="Varghese N."/>
            <person name="Submissions S."/>
        </authorList>
    </citation>
    <scope>NUCLEOTIDE SEQUENCE [LARGE SCALE GENOMIC DNA]</scope>
    <source>
        <strain evidence="4">DSM 22619</strain>
    </source>
</reference>
<dbReference type="Proteomes" id="UP000198528">
    <property type="component" value="Unassembled WGS sequence"/>
</dbReference>
<dbReference type="EMBL" id="FMZL01000021">
    <property type="protein sequence ID" value="SDC54324.1"/>
    <property type="molecule type" value="Genomic_DNA"/>
</dbReference>
<evidence type="ECO:0000256" key="1">
    <source>
        <dbReference type="ARBA" id="ARBA00022801"/>
    </source>
</evidence>
<protein>
    <recommendedName>
        <fullName evidence="2">Putative agmatine deiminase</fullName>
        <ecNumber evidence="2">3.5.3.12</ecNumber>
    </recommendedName>
    <alternativeName>
        <fullName evidence="2">Agmatine iminohydrolase</fullName>
    </alternativeName>
</protein>
<dbReference type="EC" id="3.5.3.12" evidence="2"/>
<dbReference type="RefSeq" id="WP_090847319.1">
    <property type="nucleotide sequence ID" value="NZ_FMZL01000021.1"/>
</dbReference>
<dbReference type="PANTHER" id="PTHR31377:SF0">
    <property type="entry name" value="AGMATINE DEIMINASE-RELATED"/>
    <property type="match status" value="1"/>
</dbReference>
<dbReference type="STRING" id="604330.SAMN04489857_1931"/>
<feature type="active site" description="Amidino-cysteine intermediate" evidence="2">
    <location>
        <position position="393"/>
    </location>
</feature>
<name>A0A1G6MGD3_9ACTN</name>
<accession>A0A1G6MGD3</accession>
<dbReference type="GO" id="GO:0047632">
    <property type="term" value="F:agmatine deiminase activity"/>
    <property type="evidence" value="ECO:0007669"/>
    <property type="project" value="UniProtKB-UniRule"/>
</dbReference>
<evidence type="ECO:0000313" key="4">
    <source>
        <dbReference type="Proteomes" id="UP000198528"/>
    </source>
</evidence>
<dbReference type="AlphaFoldDB" id="A0A1G6MGD3"/>
<evidence type="ECO:0000313" key="3">
    <source>
        <dbReference type="EMBL" id="SDC54324.1"/>
    </source>
</evidence>
<evidence type="ECO:0000256" key="2">
    <source>
        <dbReference type="HAMAP-Rule" id="MF_01841"/>
    </source>
</evidence>
<dbReference type="PANTHER" id="PTHR31377">
    <property type="entry name" value="AGMATINE DEIMINASE-RELATED"/>
    <property type="match status" value="1"/>
</dbReference>
<comment type="similarity">
    <text evidence="2">Belongs to the agmatine deiminase family.</text>
</comment>
<comment type="catalytic activity">
    <reaction evidence="2">
        <text>agmatine + H2O = N-carbamoylputrescine + NH4(+)</text>
        <dbReference type="Rhea" id="RHEA:18037"/>
        <dbReference type="ChEBI" id="CHEBI:15377"/>
        <dbReference type="ChEBI" id="CHEBI:28938"/>
        <dbReference type="ChEBI" id="CHEBI:58145"/>
        <dbReference type="ChEBI" id="CHEBI:58318"/>
        <dbReference type="EC" id="3.5.3.12"/>
    </reaction>
</comment>
<sequence length="404" mass="45747">MRTITESESTPRVDGFHMPAEFEPQDRVWMGWPHRTDTWAFGAKPAQRQYAAIARAIAEFTPVVMCANEADYANCKKVFENDENVLVLEMTTDDAWFRDTGATFVVNDKGEKRANNWHFNAYGGLVDGLYFPWRSDDEIALKMAEFVGCRTYRPDDIILEGGSITVDGEGTLVVTDQCLLSPGRTCSAVMAEEEDEDTIWPKYARKFEPWSEELRAYMTEHLKDYLGVEKVIWVKEGIDPEETNGHIDDVATFIAPGVMACIWSDDPDYPFYRQCHEAYETLSNATDAKGRKLKVYKLPMPVKPLYMTQEACDSIDVDEAAEPRVPDEPLIASYMNYLVTNHGVITPQYGDENDQLAVDTLQKIYDETWGKDVYKVVGVKSEQVVYGGGNIHCITQQEPSAQTK</sequence>
<dbReference type="Pfam" id="PF04371">
    <property type="entry name" value="PAD_porph"/>
    <property type="match status" value="2"/>
</dbReference>
<keyword evidence="1 2" id="KW-0378">Hydrolase</keyword>
<dbReference type="Gene3D" id="3.75.10.10">
    <property type="entry name" value="L-arginine/glycine Amidinotransferase, Chain A"/>
    <property type="match status" value="1"/>
</dbReference>
<keyword evidence="4" id="KW-1185">Reference proteome</keyword>
<dbReference type="HAMAP" id="MF_01841">
    <property type="entry name" value="Agmatine_deimin"/>
    <property type="match status" value="1"/>
</dbReference>
<proteinExistence type="inferred from homology"/>
<dbReference type="InterPro" id="IPR007466">
    <property type="entry name" value="Peptidyl-Arg-deiminase_porph"/>
</dbReference>
<gene>
    <name evidence="2" type="primary">aguA</name>
    <name evidence="3" type="ORF">SAMN04487824_12111</name>
</gene>
<dbReference type="GO" id="GO:0009446">
    <property type="term" value="P:putrescine biosynthetic process"/>
    <property type="evidence" value="ECO:0007669"/>
    <property type="project" value="InterPro"/>
</dbReference>
<dbReference type="GO" id="GO:0004668">
    <property type="term" value="F:protein-arginine deiminase activity"/>
    <property type="evidence" value="ECO:0007669"/>
    <property type="project" value="InterPro"/>
</dbReference>
<dbReference type="InterPro" id="IPR017754">
    <property type="entry name" value="Agmatine_deiminase"/>
</dbReference>
<dbReference type="SUPFAM" id="SSF55909">
    <property type="entry name" value="Pentein"/>
    <property type="match status" value="1"/>
</dbReference>